<gene>
    <name evidence="7" type="ORF">AMURIS_00493</name>
</gene>
<dbReference type="GO" id="GO:0004175">
    <property type="term" value="F:endopeptidase activity"/>
    <property type="evidence" value="ECO:0007669"/>
    <property type="project" value="TreeGrafter"/>
</dbReference>
<evidence type="ECO:0000256" key="3">
    <source>
        <dbReference type="ARBA" id="ARBA00022801"/>
    </source>
</evidence>
<dbReference type="InterPro" id="IPR029045">
    <property type="entry name" value="ClpP/crotonase-like_dom_sf"/>
</dbReference>
<evidence type="ECO:0000256" key="4">
    <source>
        <dbReference type="ARBA" id="ARBA00022825"/>
    </source>
</evidence>
<dbReference type="NCBIfam" id="TIGR00225">
    <property type="entry name" value="prc"/>
    <property type="match status" value="1"/>
</dbReference>
<protein>
    <submittedName>
        <fullName evidence="7">Putative CtpA-like serine protease</fullName>
        <ecNumber evidence="7">3.4.21.-</ecNumber>
    </submittedName>
</protein>
<dbReference type="InterPro" id="IPR055210">
    <property type="entry name" value="CtpA/B_N"/>
</dbReference>
<dbReference type="InterPro" id="IPR005151">
    <property type="entry name" value="Tail-specific_protease"/>
</dbReference>
<dbReference type="SUPFAM" id="SSF52096">
    <property type="entry name" value="ClpP/crotonase"/>
    <property type="match status" value="1"/>
</dbReference>
<dbReference type="OrthoDB" id="9812068at2"/>
<accession>A0A2K4ZBE5</accession>
<evidence type="ECO:0000256" key="5">
    <source>
        <dbReference type="RuleBase" id="RU004404"/>
    </source>
</evidence>
<dbReference type="Pfam" id="PF03572">
    <property type="entry name" value="Peptidase_S41"/>
    <property type="match status" value="1"/>
</dbReference>
<evidence type="ECO:0000256" key="1">
    <source>
        <dbReference type="ARBA" id="ARBA00009179"/>
    </source>
</evidence>
<evidence type="ECO:0000256" key="2">
    <source>
        <dbReference type="ARBA" id="ARBA00022670"/>
    </source>
</evidence>
<dbReference type="CDD" id="cd06782">
    <property type="entry name" value="cpPDZ_CPP-like"/>
    <property type="match status" value="1"/>
</dbReference>
<dbReference type="PROSITE" id="PS50106">
    <property type="entry name" value="PDZ"/>
    <property type="match status" value="1"/>
</dbReference>
<keyword evidence="8" id="KW-1185">Reference proteome</keyword>
<dbReference type="InterPro" id="IPR001478">
    <property type="entry name" value="PDZ"/>
</dbReference>
<dbReference type="GO" id="GO:0030288">
    <property type="term" value="C:outer membrane-bounded periplasmic space"/>
    <property type="evidence" value="ECO:0007669"/>
    <property type="project" value="TreeGrafter"/>
</dbReference>
<dbReference type="AlphaFoldDB" id="A0A2K4ZBE5"/>
<keyword evidence="4 5" id="KW-0720">Serine protease</keyword>
<reference evidence="7 8" key="1">
    <citation type="submission" date="2018-01" db="EMBL/GenBank/DDBJ databases">
        <authorList>
            <person name="Gaut B.S."/>
            <person name="Morton B.R."/>
            <person name="Clegg M.T."/>
            <person name="Duvall M.R."/>
        </authorList>
    </citation>
    <scope>NUCLEOTIDE SEQUENCE [LARGE SCALE GENOMIC DNA]</scope>
    <source>
        <strain evidence="7">GP69</strain>
    </source>
</reference>
<dbReference type="Gene3D" id="3.30.750.44">
    <property type="match status" value="1"/>
</dbReference>
<sequence length="391" mass="43017">MIFAICYLGLYIQKLMEAPRQPDEQFQFKEGSAIDESVITKLQNLESTVNKYFYLGEVTNEEFQDGIYKGMIAALGDPYSEYYSAEELAVLMDQTEGIYYGIGAYIQLDTATGLPKISGTIEGAPSEEVDLRANDLIYEVDGTATYGMTLTEVVSLIKGPEDTNVVLTIIREGASDYLEVSVTRRQVETPTVEYTMLEDDMAYIQITEFDEVSIDQFADALATAKGSGMKGLILDLRGNPGGSLNAVVEMARMILPKGMIVYTEDKNGKRSEYACDGSRKLKVPLVVLIDMNSASASEIMAGAIKDYELGTLVGTTTFGKGIVQQIIPFRDGSAVKVTISAYYTPKGNNIHGIGVEPDVVCEFDGEAYYNSEDHPDNQLEKAKEVLREMMK</sequence>
<dbReference type="InterPro" id="IPR036034">
    <property type="entry name" value="PDZ_sf"/>
</dbReference>
<dbReference type="GO" id="GO:0006508">
    <property type="term" value="P:proteolysis"/>
    <property type="evidence" value="ECO:0007669"/>
    <property type="project" value="UniProtKB-KW"/>
</dbReference>
<dbReference type="GO" id="GO:0007165">
    <property type="term" value="P:signal transduction"/>
    <property type="evidence" value="ECO:0007669"/>
    <property type="project" value="TreeGrafter"/>
</dbReference>
<comment type="similarity">
    <text evidence="1 5">Belongs to the peptidase S41A family.</text>
</comment>
<dbReference type="PANTHER" id="PTHR32060:SF30">
    <property type="entry name" value="CARBOXY-TERMINAL PROCESSING PROTEASE CTPA"/>
    <property type="match status" value="1"/>
</dbReference>
<dbReference type="Gene3D" id="2.30.42.10">
    <property type="match status" value="1"/>
</dbReference>
<dbReference type="CDD" id="cd07560">
    <property type="entry name" value="Peptidase_S41_CPP"/>
    <property type="match status" value="1"/>
</dbReference>
<feature type="domain" description="PDZ" evidence="6">
    <location>
        <begin position="88"/>
        <end position="158"/>
    </location>
</feature>
<keyword evidence="3 5" id="KW-0378">Hydrolase</keyword>
<dbReference type="SUPFAM" id="SSF50156">
    <property type="entry name" value="PDZ domain-like"/>
    <property type="match status" value="1"/>
</dbReference>
<dbReference type="RefSeq" id="WP_103237897.1">
    <property type="nucleotide sequence ID" value="NZ_JANJZD010000002.1"/>
</dbReference>
<dbReference type="GO" id="GO:0008236">
    <property type="term" value="F:serine-type peptidase activity"/>
    <property type="evidence" value="ECO:0007669"/>
    <property type="project" value="UniProtKB-KW"/>
</dbReference>
<dbReference type="SMART" id="SM00228">
    <property type="entry name" value="PDZ"/>
    <property type="match status" value="1"/>
</dbReference>
<evidence type="ECO:0000259" key="6">
    <source>
        <dbReference type="PROSITE" id="PS50106"/>
    </source>
</evidence>
<keyword evidence="2 5" id="KW-0645">Protease</keyword>
<dbReference type="EC" id="3.4.21.-" evidence="7"/>
<organism evidence="7 8">
    <name type="scientific">Acetatifactor muris</name>
    <dbReference type="NCBI Taxonomy" id="879566"/>
    <lineage>
        <taxon>Bacteria</taxon>
        <taxon>Bacillati</taxon>
        <taxon>Bacillota</taxon>
        <taxon>Clostridia</taxon>
        <taxon>Lachnospirales</taxon>
        <taxon>Lachnospiraceae</taxon>
        <taxon>Acetatifactor</taxon>
    </lineage>
</organism>
<evidence type="ECO:0000313" key="7">
    <source>
        <dbReference type="EMBL" id="SOY27788.1"/>
    </source>
</evidence>
<dbReference type="PANTHER" id="PTHR32060">
    <property type="entry name" value="TAIL-SPECIFIC PROTEASE"/>
    <property type="match status" value="1"/>
</dbReference>
<dbReference type="Gene3D" id="3.90.226.10">
    <property type="entry name" value="2-enoyl-CoA Hydratase, Chain A, domain 1"/>
    <property type="match status" value="1"/>
</dbReference>
<name>A0A2K4ZBE5_9FIRM</name>
<dbReference type="Proteomes" id="UP000236311">
    <property type="component" value="Unassembled WGS sequence"/>
</dbReference>
<evidence type="ECO:0000313" key="8">
    <source>
        <dbReference type="Proteomes" id="UP000236311"/>
    </source>
</evidence>
<dbReference type="SMART" id="SM00245">
    <property type="entry name" value="TSPc"/>
    <property type="match status" value="1"/>
</dbReference>
<proteinExistence type="inferred from homology"/>
<dbReference type="EMBL" id="OFSM01000002">
    <property type="protein sequence ID" value="SOY27788.1"/>
    <property type="molecule type" value="Genomic_DNA"/>
</dbReference>
<dbReference type="InterPro" id="IPR041489">
    <property type="entry name" value="PDZ_6"/>
</dbReference>
<dbReference type="Pfam" id="PF17820">
    <property type="entry name" value="PDZ_6"/>
    <property type="match status" value="1"/>
</dbReference>
<dbReference type="InterPro" id="IPR004447">
    <property type="entry name" value="Peptidase_S41A"/>
</dbReference>
<dbReference type="Pfam" id="PF22694">
    <property type="entry name" value="CtpB_N-like"/>
    <property type="match status" value="1"/>
</dbReference>